<dbReference type="Gene3D" id="3.30.750.24">
    <property type="entry name" value="STAS domain"/>
    <property type="match status" value="1"/>
</dbReference>
<sequence length="140" mass="15371">MSRTTISRTATSRWPGEHGRRTIFVVGGVVDRATVRALRRQAEGEAAEGITRVVLDIRAVVSCSRAGLVGLARVRGRLHGRPECVVDVVGARWTQFDDALDGEDVDVAPDETDVEALRDMVRELRRPLVLDPHRAPVEAP</sequence>
<accession>A0A6J4JA01</accession>
<evidence type="ECO:0008006" key="2">
    <source>
        <dbReference type="Google" id="ProtNLM"/>
    </source>
</evidence>
<dbReference type="AlphaFoldDB" id="A0A6J4JA01"/>
<reference evidence="1" key="1">
    <citation type="submission" date="2020-02" db="EMBL/GenBank/DDBJ databases">
        <authorList>
            <person name="Meier V. D."/>
        </authorList>
    </citation>
    <scope>NUCLEOTIDE SEQUENCE</scope>
    <source>
        <strain evidence="1">AVDCRST_MAG54</strain>
    </source>
</reference>
<name>A0A6J4JA01_9PSEU</name>
<dbReference type="InterPro" id="IPR036513">
    <property type="entry name" value="STAS_dom_sf"/>
</dbReference>
<evidence type="ECO:0000313" key="1">
    <source>
        <dbReference type="EMBL" id="CAA9272481.1"/>
    </source>
</evidence>
<proteinExistence type="predicted"/>
<protein>
    <recommendedName>
        <fullName evidence="2">STAS domain-containing protein</fullName>
    </recommendedName>
</protein>
<dbReference type="SUPFAM" id="SSF52091">
    <property type="entry name" value="SpoIIaa-like"/>
    <property type="match status" value="1"/>
</dbReference>
<gene>
    <name evidence="1" type="ORF">AVDCRST_MAG54-3091</name>
</gene>
<dbReference type="EMBL" id="CADCTH010000389">
    <property type="protein sequence ID" value="CAA9272481.1"/>
    <property type="molecule type" value="Genomic_DNA"/>
</dbReference>
<organism evidence="1">
    <name type="scientific">uncultured Actinomycetospora sp</name>
    <dbReference type="NCBI Taxonomy" id="1135996"/>
    <lineage>
        <taxon>Bacteria</taxon>
        <taxon>Bacillati</taxon>
        <taxon>Actinomycetota</taxon>
        <taxon>Actinomycetes</taxon>
        <taxon>Pseudonocardiales</taxon>
        <taxon>Pseudonocardiaceae</taxon>
        <taxon>Actinomycetospora</taxon>
        <taxon>environmental samples</taxon>
    </lineage>
</organism>